<evidence type="ECO:0000256" key="6">
    <source>
        <dbReference type="ARBA" id="ARBA00029447"/>
    </source>
</evidence>
<dbReference type="SUPFAM" id="SSF58104">
    <property type="entry name" value="Methyl-accepting chemotaxis protein (MCP) signaling domain"/>
    <property type="match status" value="1"/>
</dbReference>
<evidence type="ECO:0000313" key="11">
    <source>
        <dbReference type="Proteomes" id="UP000236721"/>
    </source>
</evidence>
<dbReference type="EMBL" id="FNVG01000002">
    <property type="protein sequence ID" value="SEF58296.1"/>
    <property type="molecule type" value="Genomic_DNA"/>
</dbReference>
<evidence type="ECO:0000256" key="8">
    <source>
        <dbReference type="SAM" id="Phobius"/>
    </source>
</evidence>
<dbReference type="Pfam" id="PF00015">
    <property type="entry name" value="MCPsignal"/>
    <property type="match status" value="1"/>
</dbReference>
<proteinExistence type="inferred from homology"/>
<keyword evidence="2 8" id="KW-0812">Transmembrane</keyword>
<protein>
    <submittedName>
        <fullName evidence="10">Methyl-accepting chemotaxis protein</fullName>
    </submittedName>
</protein>
<reference evidence="11" key="1">
    <citation type="submission" date="2016-10" db="EMBL/GenBank/DDBJ databases">
        <authorList>
            <person name="Varghese N."/>
            <person name="Submissions S."/>
        </authorList>
    </citation>
    <scope>NUCLEOTIDE SEQUENCE [LARGE SCALE GENOMIC DNA]</scope>
    <source>
        <strain evidence="11">CGMCC 1.7062</strain>
    </source>
</reference>
<dbReference type="InterPro" id="IPR004089">
    <property type="entry name" value="MCPsignal_dom"/>
</dbReference>
<organism evidence="10 11">
    <name type="scientific">Vibrio hangzhouensis</name>
    <dbReference type="NCBI Taxonomy" id="462991"/>
    <lineage>
        <taxon>Bacteria</taxon>
        <taxon>Pseudomonadati</taxon>
        <taxon>Pseudomonadota</taxon>
        <taxon>Gammaproteobacteria</taxon>
        <taxon>Vibrionales</taxon>
        <taxon>Vibrionaceae</taxon>
        <taxon>Vibrio</taxon>
    </lineage>
</organism>
<keyword evidence="5 7" id="KW-0807">Transducer</keyword>
<feature type="transmembrane region" description="Helical" evidence="8">
    <location>
        <begin position="12"/>
        <end position="30"/>
    </location>
</feature>
<dbReference type="PANTHER" id="PTHR32089:SF119">
    <property type="entry name" value="METHYL-ACCEPTING CHEMOTAXIS PROTEIN CTPL"/>
    <property type="match status" value="1"/>
</dbReference>
<dbReference type="SMART" id="SM00283">
    <property type="entry name" value="MA"/>
    <property type="match status" value="1"/>
</dbReference>
<dbReference type="Proteomes" id="UP000236721">
    <property type="component" value="Unassembled WGS sequence"/>
</dbReference>
<dbReference type="PANTHER" id="PTHR32089">
    <property type="entry name" value="METHYL-ACCEPTING CHEMOTAXIS PROTEIN MCPB"/>
    <property type="match status" value="1"/>
</dbReference>
<dbReference type="GO" id="GO:0004888">
    <property type="term" value="F:transmembrane signaling receptor activity"/>
    <property type="evidence" value="ECO:0007669"/>
    <property type="project" value="InterPro"/>
</dbReference>
<dbReference type="PROSITE" id="PS50111">
    <property type="entry name" value="CHEMOTAXIS_TRANSDUC_2"/>
    <property type="match status" value="1"/>
</dbReference>
<evidence type="ECO:0000256" key="4">
    <source>
        <dbReference type="ARBA" id="ARBA00023136"/>
    </source>
</evidence>
<evidence type="ECO:0000313" key="10">
    <source>
        <dbReference type="EMBL" id="SEF58296.1"/>
    </source>
</evidence>
<feature type="domain" description="Methyl-accepting transducer" evidence="9">
    <location>
        <begin position="107"/>
        <end position="343"/>
    </location>
</feature>
<dbReference type="GO" id="GO:0006935">
    <property type="term" value="P:chemotaxis"/>
    <property type="evidence" value="ECO:0007669"/>
    <property type="project" value="InterPro"/>
</dbReference>
<keyword evidence="11" id="KW-1185">Reference proteome</keyword>
<evidence type="ECO:0000256" key="7">
    <source>
        <dbReference type="PROSITE-ProRule" id="PRU00284"/>
    </source>
</evidence>
<evidence type="ECO:0000259" key="9">
    <source>
        <dbReference type="PROSITE" id="PS50111"/>
    </source>
</evidence>
<dbReference type="AlphaFoldDB" id="A0A1H5T678"/>
<sequence>MILILRTTPLNILNLLILLVLLSSLALFAFDAMLAGGLVLLSTTMLSWLMLLTLNREVRVLNDYLQQLKHGEAPSFPQSLGLLYSSFHSIDDVHQLMLRKLRKAEAVRSEMAFCAQELASNAVDAAKDSDMQADSTLSSASAATEISQSIEDVSTRIEQTLQAIEQGNTLCGQGNEALVSVQSSVAQVESQVGSTAKSIVTLESNLSTVSEMSQFIRDIAEQTNLLALNAAIEAARAGEHGRGFSVVAEEVGRLAKRSHESANAITSHVEQVTSSMSEVTAMIGQVREGNTRCTEQTRVAQNTLEEMRVSMASITDQVAGVSAASEQQAIAIQEISSNMEQVAVTAKRNAETAADNAQVAEHLEKLTA</sequence>
<dbReference type="GO" id="GO:0007165">
    <property type="term" value="P:signal transduction"/>
    <property type="evidence" value="ECO:0007669"/>
    <property type="project" value="UniProtKB-KW"/>
</dbReference>
<dbReference type="OrthoDB" id="5697404at2"/>
<comment type="subcellular location">
    <subcellularLocation>
        <location evidence="1">Membrane</location>
        <topology evidence="1">Multi-pass membrane protein</topology>
    </subcellularLocation>
</comment>
<name>A0A1H5T678_9VIBR</name>
<evidence type="ECO:0000256" key="2">
    <source>
        <dbReference type="ARBA" id="ARBA00022692"/>
    </source>
</evidence>
<gene>
    <name evidence="10" type="ORF">SAMN04488244_102141</name>
</gene>
<dbReference type="RefSeq" id="WP_103878749.1">
    <property type="nucleotide sequence ID" value="NZ_FNVG01000002.1"/>
</dbReference>
<dbReference type="Gene3D" id="1.10.287.950">
    <property type="entry name" value="Methyl-accepting chemotaxis protein"/>
    <property type="match status" value="1"/>
</dbReference>
<evidence type="ECO:0000256" key="3">
    <source>
        <dbReference type="ARBA" id="ARBA00022989"/>
    </source>
</evidence>
<dbReference type="PRINTS" id="PR00260">
    <property type="entry name" value="CHEMTRNSDUCR"/>
</dbReference>
<keyword evidence="4 8" id="KW-0472">Membrane</keyword>
<accession>A0A1H5T678</accession>
<comment type="similarity">
    <text evidence="6">Belongs to the methyl-accepting chemotaxis (MCP) protein family.</text>
</comment>
<dbReference type="InterPro" id="IPR004090">
    <property type="entry name" value="Chemotax_Me-accpt_rcpt"/>
</dbReference>
<keyword evidence="3 8" id="KW-1133">Transmembrane helix</keyword>
<dbReference type="GO" id="GO:0016020">
    <property type="term" value="C:membrane"/>
    <property type="evidence" value="ECO:0007669"/>
    <property type="project" value="UniProtKB-SubCell"/>
</dbReference>
<evidence type="ECO:0000256" key="5">
    <source>
        <dbReference type="ARBA" id="ARBA00023224"/>
    </source>
</evidence>
<evidence type="ECO:0000256" key="1">
    <source>
        <dbReference type="ARBA" id="ARBA00004141"/>
    </source>
</evidence>